<dbReference type="SUPFAM" id="SSF53756">
    <property type="entry name" value="UDP-Glycosyltransferase/glycogen phosphorylase"/>
    <property type="match status" value="1"/>
</dbReference>
<protein>
    <submittedName>
        <fullName evidence="4">Glycosyltransferase family 4 protein</fullName>
    </submittedName>
</protein>
<reference evidence="4" key="1">
    <citation type="submission" date="2022-05" db="EMBL/GenBank/DDBJ databases">
        <title>Using nanopore sequencing to obtain complete genomes from saliva samples.</title>
        <authorList>
            <person name="Baker J.L."/>
        </authorList>
    </citation>
    <scope>NUCLEOTIDE SEQUENCE</scope>
    <source>
        <strain evidence="4">JCVI-JB-Ag32</strain>
    </source>
</reference>
<dbReference type="EMBL" id="CP097095">
    <property type="protein sequence ID" value="UQF80460.1"/>
    <property type="molecule type" value="Genomic_DNA"/>
</dbReference>
<dbReference type="AlphaFoldDB" id="A0A9E7DDE4"/>
<evidence type="ECO:0000313" key="5">
    <source>
        <dbReference type="Proteomes" id="UP000830236"/>
    </source>
</evidence>
<keyword evidence="2" id="KW-0808">Transferase</keyword>
<dbReference type="InterPro" id="IPR028098">
    <property type="entry name" value="Glyco_trans_4-like_N"/>
</dbReference>
<dbReference type="PANTHER" id="PTHR45947:SF3">
    <property type="entry name" value="SULFOQUINOVOSYL TRANSFERASE SQD2"/>
    <property type="match status" value="1"/>
</dbReference>
<dbReference type="Pfam" id="PF13439">
    <property type="entry name" value="Glyco_transf_4"/>
    <property type="match status" value="1"/>
</dbReference>
<gene>
    <name evidence="4" type="ORF">M3I41_04170</name>
</gene>
<dbReference type="GO" id="GO:0016757">
    <property type="term" value="F:glycosyltransferase activity"/>
    <property type="evidence" value="ECO:0007669"/>
    <property type="project" value="UniProtKB-KW"/>
</dbReference>
<evidence type="ECO:0000313" key="4">
    <source>
        <dbReference type="EMBL" id="UQF80460.1"/>
    </source>
</evidence>
<dbReference type="Proteomes" id="UP000830236">
    <property type="component" value="Chromosome"/>
</dbReference>
<evidence type="ECO:0000256" key="1">
    <source>
        <dbReference type="ARBA" id="ARBA00022676"/>
    </source>
</evidence>
<dbReference type="KEGG" id="agh:M3I41_04170"/>
<accession>A0A9E7DDE4</accession>
<proteinExistence type="predicted"/>
<dbReference type="PANTHER" id="PTHR45947">
    <property type="entry name" value="SULFOQUINOVOSYL TRANSFERASE SQD2"/>
    <property type="match status" value="1"/>
</dbReference>
<sequence length="396" mass="41748">MRIGIVCPYALDVPGGVQVHVTDLAQELMRRGHEVGVLAPAGPEMELPAWITSAGNAIPIPYNGSVARLNFGAAPAVRTRRWIEQGNFDLLHIHEPITPSIGMLALQAARGPLVGTFHAAMDHSMVREATAPMVSGLIEKLTARIAVSNEAKKTLQHFHGGDAVVIPNGVYTKPFRTAPKQERFTGSAQAPTIAFLGRIDEPRKGLGVLLKAVPQVLARFPQARFLVAGRGENPQALAHLDATSAAAVTFLGGVSDADKAALLASATCYVAPQTGGESFGIVLVEAMAAGTAVISSDLAAFAAVLENGRLGTMFKNGDSDALAQAIIGVVDDPQTTQAKITAANVAVERYDWSNVTDQILAVYDVAVTTINSRIEAEPGERTMLGVLRNLREGESL</sequence>
<dbReference type="GO" id="GO:1901137">
    <property type="term" value="P:carbohydrate derivative biosynthetic process"/>
    <property type="evidence" value="ECO:0007669"/>
    <property type="project" value="UniProtKB-ARBA"/>
</dbReference>
<dbReference type="CDD" id="cd03801">
    <property type="entry name" value="GT4_PimA-like"/>
    <property type="match status" value="1"/>
</dbReference>
<dbReference type="Gene3D" id="3.40.50.2000">
    <property type="entry name" value="Glycogen Phosphorylase B"/>
    <property type="match status" value="2"/>
</dbReference>
<name>A0A9E7DDE4_9ACTO</name>
<dbReference type="Pfam" id="PF13692">
    <property type="entry name" value="Glyco_trans_1_4"/>
    <property type="match status" value="1"/>
</dbReference>
<evidence type="ECO:0000256" key="2">
    <source>
        <dbReference type="ARBA" id="ARBA00022679"/>
    </source>
</evidence>
<keyword evidence="1" id="KW-0328">Glycosyltransferase</keyword>
<feature type="domain" description="Glycosyltransferase subfamily 4-like N-terminal" evidence="3">
    <location>
        <begin position="14"/>
        <end position="172"/>
    </location>
</feature>
<evidence type="ECO:0000259" key="3">
    <source>
        <dbReference type="Pfam" id="PF13439"/>
    </source>
</evidence>
<organism evidence="4 5">
    <name type="scientific">Actinomyces graevenitzii</name>
    <dbReference type="NCBI Taxonomy" id="55565"/>
    <lineage>
        <taxon>Bacteria</taxon>
        <taxon>Bacillati</taxon>
        <taxon>Actinomycetota</taxon>
        <taxon>Actinomycetes</taxon>
        <taxon>Actinomycetales</taxon>
        <taxon>Actinomycetaceae</taxon>
        <taxon>Actinomyces</taxon>
    </lineage>
</organism>
<dbReference type="InterPro" id="IPR050194">
    <property type="entry name" value="Glycosyltransferase_grp1"/>
</dbReference>